<dbReference type="PATRIC" id="fig|935700.4.peg.1703"/>
<keyword evidence="2" id="KW-1185">Reference proteome</keyword>
<gene>
    <name evidence="1" type="ORF">jaqu_16430</name>
</gene>
<dbReference type="Pfam" id="PF13711">
    <property type="entry name" value="DUF4160"/>
    <property type="match status" value="1"/>
</dbReference>
<dbReference type="AlphaFoldDB" id="A0A0D1EFY9"/>
<evidence type="ECO:0008006" key="3">
    <source>
        <dbReference type="Google" id="ProtNLM"/>
    </source>
</evidence>
<evidence type="ECO:0000313" key="2">
    <source>
        <dbReference type="Proteomes" id="UP000032232"/>
    </source>
</evidence>
<reference evidence="1 2" key="1">
    <citation type="submission" date="2015-02" db="EMBL/GenBank/DDBJ databases">
        <title>Genome Sequence of Jannaschia aquimarina DSM28248, a member of the Roseobacter clade.</title>
        <authorList>
            <person name="Voget S."/>
            <person name="Daniel R."/>
        </authorList>
    </citation>
    <scope>NUCLEOTIDE SEQUENCE [LARGE SCALE GENOMIC DNA]</scope>
    <source>
        <strain evidence="1 2">GSW-M26</strain>
    </source>
</reference>
<dbReference type="EMBL" id="JYFE01000030">
    <property type="protein sequence ID" value="KIT16599.1"/>
    <property type="molecule type" value="Genomic_DNA"/>
</dbReference>
<proteinExistence type="predicted"/>
<sequence length="90" mass="10416">MGFCYLQAMPTVLRIDGLRVVIYPHDHRPAHVHVWGGRGEAVFFLNCPDGPPELRENRGFDRRRLGRVVEGLAPHLKDLCERWRAIHGDY</sequence>
<accession>A0A0D1EFY9</accession>
<organism evidence="1 2">
    <name type="scientific">Jannaschia aquimarina</name>
    <dbReference type="NCBI Taxonomy" id="935700"/>
    <lineage>
        <taxon>Bacteria</taxon>
        <taxon>Pseudomonadati</taxon>
        <taxon>Pseudomonadota</taxon>
        <taxon>Alphaproteobacteria</taxon>
        <taxon>Rhodobacterales</taxon>
        <taxon>Roseobacteraceae</taxon>
        <taxon>Jannaschia</taxon>
    </lineage>
</organism>
<name>A0A0D1EFY9_9RHOB</name>
<evidence type="ECO:0000313" key="1">
    <source>
        <dbReference type="EMBL" id="KIT16599.1"/>
    </source>
</evidence>
<dbReference type="Proteomes" id="UP000032232">
    <property type="component" value="Unassembled WGS sequence"/>
</dbReference>
<comment type="caution">
    <text evidence="1">The sequence shown here is derived from an EMBL/GenBank/DDBJ whole genome shotgun (WGS) entry which is preliminary data.</text>
</comment>
<protein>
    <recommendedName>
        <fullName evidence="3">DUF4160 domain-containing protein</fullName>
    </recommendedName>
</protein>
<dbReference type="InterPro" id="IPR025427">
    <property type="entry name" value="DUF4160"/>
</dbReference>
<dbReference type="STRING" id="935700.jaqu_16430"/>